<keyword evidence="1" id="KW-1133">Transmembrane helix</keyword>
<evidence type="ECO:0000256" key="1">
    <source>
        <dbReference type="SAM" id="Phobius"/>
    </source>
</evidence>
<sequence>MLTTTARTPAGDTFAVTVRAVPRWRPLARRLGGWRRRENRRRSKDRGSWLDTLDVPWVDSIDDLLVGIAVVVGLIIFGLVFWWLLLPLVLLLLDGLVVLLLVVLGALTRVALRRPWTVEVRRRTPADVDEDVDADVVGLPVVGWRRALRTRDAVADRVRSGQSSESLAAFAATVR</sequence>
<accession>A0ABW1J9B7</accession>
<dbReference type="Proteomes" id="UP001596189">
    <property type="component" value="Unassembled WGS sequence"/>
</dbReference>
<reference evidence="3" key="1">
    <citation type="journal article" date="2019" name="Int. J. Syst. Evol. Microbiol.">
        <title>The Global Catalogue of Microorganisms (GCM) 10K type strain sequencing project: providing services to taxonomists for standard genome sequencing and annotation.</title>
        <authorList>
            <consortium name="The Broad Institute Genomics Platform"/>
            <consortium name="The Broad Institute Genome Sequencing Center for Infectious Disease"/>
            <person name="Wu L."/>
            <person name="Ma J."/>
        </authorList>
    </citation>
    <scope>NUCLEOTIDE SEQUENCE [LARGE SCALE GENOMIC DNA]</scope>
    <source>
        <strain evidence="3">KACC 14249</strain>
    </source>
</reference>
<dbReference type="EMBL" id="JBHSRD010000002">
    <property type="protein sequence ID" value="MFC6005587.1"/>
    <property type="molecule type" value="Genomic_DNA"/>
</dbReference>
<comment type="caution">
    <text evidence="2">The sequence shown here is derived from an EMBL/GenBank/DDBJ whole genome shotgun (WGS) entry which is preliminary data.</text>
</comment>
<name>A0ABW1J9B7_9ACTN</name>
<keyword evidence="1" id="KW-0812">Transmembrane</keyword>
<proteinExistence type="predicted"/>
<feature type="transmembrane region" description="Helical" evidence="1">
    <location>
        <begin position="91"/>
        <end position="112"/>
    </location>
</feature>
<protein>
    <submittedName>
        <fullName evidence="2">Uncharacterized protein</fullName>
    </submittedName>
</protein>
<keyword evidence="3" id="KW-1185">Reference proteome</keyword>
<evidence type="ECO:0000313" key="2">
    <source>
        <dbReference type="EMBL" id="MFC6005587.1"/>
    </source>
</evidence>
<feature type="transmembrane region" description="Helical" evidence="1">
    <location>
        <begin position="64"/>
        <end position="85"/>
    </location>
</feature>
<organism evidence="2 3">
    <name type="scientific">Angustibacter luteus</name>
    <dbReference type="NCBI Taxonomy" id="658456"/>
    <lineage>
        <taxon>Bacteria</taxon>
        <taxon>Bacillati</taxon>
        <taxon>Actinomycetota</taxon>
        <taxon>Actinomycetes</taxon>
        <taxon>Kineosporiales</taxon>
        <taxon>Kineosporiaceae</taxon>
    </lineage>
</organism>
<gene>
    <name evidence="2" type="ORF">ACFQDO_00450</name>
</gene>
<evidence type="ECO:0000313" key="3">
    <source>
        <dbReference type="Proteomes" id="UP001596189"/>
    </source>
</evidence>
<dbReference type="RefSeq" id="WP_345716473.1">
    <property type="nucleotide sequence ID" value="NZ_BAABFP010000005.1"/>
</dbReference>
<keyword evidence="1" id="KW-0472">Membrane</keyword>